<dbReference type="InterPro" id="IPR011576">
    <property type="entry name" value="Pyridox_Oxase_N"/>
</dbReference>
<dbReference type="PANTHER" id="PTHR42815">
    <property type="entry name" value="FAD-BINDING, PUTATIVE (AFU_ORTHOLOGUE AFUA_6G07600)-RELATED"/>
    <property type="match status" value="1"/>
</dbReference>
<dbReference type="EMBL" id="CP159218">
    <property type="protein sequence ID" value="XCG63433.1"/>
    <property type="molecule type" value="Genomic_DNA"/>
</dbReference>
<dbReference type="Gene3D" id="2.30.110.10">
    <property type="entry name" value="Electron Transport, Fmn-binding Protein, Chain A"/>
    <property type="match status" value="1"/>
</dbReference>
<organism evidence="2">
    <name type="scientific">Nakamurella sp. A5-74</name>
    <dbReference type="NCBI Taxonomy" id="3158264"/>
    <lineage>
        <taxon>Bacteria</taxon>
        <taxon>Bacillati</taxon>
        <taxon>Actinomycetota</taxon>
        <taxon>Actinomycetes</taxon>
        <taxon>Nakamurellales</taxon>
        <taxon>Nakamurellaceae</taxon>
        <taxon>Nakamurella</taxon>
    </lineage>
</organism>
<dbReference type="PANTHER" id="PTHR42815:SF2">
    <property type="entry name" value="FAD-BINDING, PUTATIVE (AFU_ORTHOLOGUE AFUA_6G07600)-RELATED"/>
    <property type="match status" value="1"/>
</dbReference>
<dbReference type="SUPFAM" id="SSF50475">
    <property type="entry name" value="FMN-binding split barrel"/>
    <property type="match status" value="1"/>
</dbReference>
<dbReference type="Pfam" id="PF01243">
    <property type="entry name" value="PNPOx_N"/>
    <property type="match status" value="1"/>
</dbReference>
<evidence type="ECO:0000313" key="2">
    <source>
        <dbReference type="EMBL" id="XCG63433.1"/>
    </source>
</evidence>
<gene>
    <name evidence="2" type="ORF">ABLG96_19910</name>
</gene>
<dbReference type="InterPro" id="IPR024029">
    <property type="entry name" value="Pyridox_Oxase_FMN-dep"/>
</dbReference>
<accession>A0AAU8DN65</accession>
<proteinExistence type="predicted"/>
<protein>
    <submittedName>
        <fullName evidence="2">MSMEG_1061 family FMN-dependent PPOX-type flavoprotein</fullName>
    </submittedName>
</protein>
<evidence type="ECO:0000259" key="1">
    <source>
        <dbReference type="Pfam" id="PF01243"/>
    </source>
</evidence>
<name>A0AAU8DN65_9ACTN</name>
<reference evidence="2" key="1">
    <citation type="submission" date="2024-05" db="EMBL/GenBank/DDBJ databases">
        <authorList>
            <person name="Cai S.Y."/>
            <person name="Jin L.M."/>
            <person name="Li H.R."/>
        </authorList>
    </citation>
    <scope>NUCLEOTIDE SEQUENCE</scope>
    <source>
        <strain evidence="2">A5-74</strain>
    </source>
</reference>
<dbReference type="InterPro" id="IPR012349">
    <property type="entry name" value="Split_barrel_FMN-bd"/>
</dbReference>
<dbReference type="AlphaFoldDB" id="A0AAU8DN65"/>
<feature type="domain" description="Pyridoxamine 5'-phosphate oxidase N-terminal" evidence="1">
    <location>
        <begin position="49"/>
        <end position="167"/>
    </location>
</feature>
<dbReference type="RefSeq" id="WP_353649048.1">
    <property type="nucleotide sequence ID" value="NZ_CP159218.1"/>
</dbReference>
<sequence>MDEPHPDTQRLVQAAVPDPHAVRSEEQLLALYPTPVARSWAKESSVVTPGYRELIAASPFCVIATNGPDGIDCSPRGDAPGFVGVLDERTLMIPDRRGNNRLDTLRNITRDSRIGLVFVIPGIGEAVRVRGVATISTDPNLLRDNAVRGIEPVTVLVVRVDRIYFQCRRATLRSALWQAPHVDPASLPTPGRLQAEVGAMSEPDARDYDRSVAAYAAATLYEGPSKP</sequence>
<dbReference type="NCBIfam" id="TIGR04025">
    <property type="entry name" value="PPOX_FMN_DR2398"/>
    <property type="match status" value="1"/>
</dbReference>